<protein>
    <submittedName>
        <fullName evidence="2">Uncharacterized protein</fullName>
    </submittedName>
</protein>
<feature type="chain" id="PRO_5004658654" evidence="1">
    <location>
        <begin position="22"/>
        <end position="92"/>
    </location>
</feature>
<dbReference type="Gene3D" id="2.30.30.1040">
    <property type="match status" value="1"/>
</dbReference>
<dbReference type="Proteomes" id="UP000017836">
    <property type="component" value="Unassembled WGS sequence"/>
</dbReference>
<evidence type="ECO:0000256" key="1">
    <source>
        <dbReference type="SAM" id="SignalP"/>
    </source>
</evidence>
<dbReference type="EMBL" id="KI392405">
    <property type="protein sequence ID" value="ERN16862.1"/>
    <property type="molecule type" value="Genomic_DNA"/>
</dbReference>
<organism evidence="2 3">
    <name type="scientific">Amborella trichopoda</name>
    <dbReference type="NCBI Taxonomy" id="13333"/>
    <lineage>
        <taxon>Eukaryota</taxon>
        <taxon>Viridiplantae</taxon>
        <taxon>Streptophyta</taxon>
        <taxon>Embryophyta</taxon>
        <taxon>Tracheophyta</taxon>
        <taxon>Spermatophyta</taxon>
        <taxon>Magnoliopsida</taxon>
        <taxon>Amborellales</taxon>
        <taxon>Amborellaceae</taxon>
        <taxon>Amborella</taxon>
    </lineage>
</organism>
<accession>U5D604</accession>
<feature type="signal peptide" evidence="1">
    <location>
        <begin position="1"/>
        <end position="21"/>
    </location>
</feature>
<gene>
    <name evidence="2" type="ORF">AMTR_s00057p00142820</name>
</gene>
<dbReference type="Gramene" id="ERN16862">
    <property type="protein sequence ID" value="ERN16862"/>
    <property type="gene ID" value="AMTR_s00057p00142820"/>
</dbReference>
<evidence type="ECO:0000313" key="3">
    <source>
        <dbReference type="Proteomes" id="UP000017836"/>
    </source>
</evidence>
<dbReference type="AlphaFoldDB" id="U5D604"/>
<name>U5D604_AMBTC</name>
<keyword evidence="3" id="KW-1185">Reference proteome</keyword>
<dbReference type="HOGENOM" id="CLU_2416240_0_0_1"/>
<sequence>MLSLFLSIRVMLFYIAMKSTSVFSPGHHYVLFSKGKIEGVRDVNADRWPDSERRCLEVHEDCHLMKLRSGCVWAHTDISPSLIDKYGFLNYI</sequence>
<evidence type="ECO:0000313" key="2">
    <source>
        <dbReference type="EMBL" id="ERN16862.1"/>
    </source>
</evidence>
<keyword evidence="1" id="KW-0732">Signal</keyword>
<reference evidence="3" key="1">
    <citation type="journal article" date="2013" name="Science">
        <title>The Amborella genome and the evolution of flowering plants.</title>
        <authorList>
            <consortium name="Amborella Genome Project"/>
        </authorList>
    </citation>
    <scope>NUCLEOTIDE SEQUENCE [LARGE SCALE GENOMIC DNA]</scope>
</reference>
<proteinExistence type="predicted"/>